<feature type="binding site" evidence="8">
    <location>
        <position position="20"/>
    </location>
    <ligand>
        <name>substrate</name>
    </ligand>
</feature>
<feature type="binding site" evidence="8">
    <location>
        <position position="232"/>
    </location>
    <ligand>
        <name>pyridoxal 5'-phosphate</name>
        <dbReference type="ChEBI" id="CHEBI:597326"/>
    </ligand>
</feature>
<evidence type="ECO:0000256" key="7">
    <source>
        <dbReference type="ARBA" id="ARBA00047715"/>
    </source>
</evidence>
<evidence type="ECO:0000256" key="5">
    <source>
        <dbReference type="ARBA" id="ARBA00022756"/>
    </source>
</evidence>
<dbReference type="Gene3D" id="3.90.1150.10">
    <property type="entry name" value="Aspartate Aminotransferase, domain 1"/>
    <property type="match status" value="1"/>
</dbReference>
<evidence type="ECO:0000256" key="6">
    <source>
        <dbReference type="ARBA" id="ARBA00022898"/>
    </source>
</evidence>
<comment type="cofactor">
    <cofactor evidence="1 8 9">
        <name>pyridoxal 5'-phosphate</name>
        <dbReference type="ChEBI" id="CHEBI:597326"/>
    </cofactor>
</comment>
<evidence type="ECO:0000259" key="10">
    <source>
        <dbReference type="Pfam" id="PF00155"/>
    </source>
</evidence>
<feature type="domain" description="Aminotransferase class I/classII large" evidence="10">
    <location>
        <begin position="41"/>
        <end position="377"/>
    </location>
</feature>
<dbReference type="InterPro" id="IPR022834">
    <property type="entry name" value="AONS_Proteobacteria"/>
</dbReference>
<dbReference type="GO" id="GO:0009102">
    <property type="term" value="P:biotin biosynthetic process"/>
    <property type="evidence" value="ECO:0007669"/>
    <property type="project" value="UniProtKB-UniRule"/>
</dbReference>
<keyword evidence="5 8" id="KW-0093">Biotin biosynthesis</keyword>
<protein>
    <recommendedName>
        <fullName evidence="8">8-amino-7-oxononanoate synthase</fullName>
        <shortName evidence="8">AONS</shortName>
        <ecNumber evidence="8">2.3.1.47</ecNumber>
    </recommendedName>
    <alternativeName>
        <fullName evidence="8">7-keto-8-amino-pelargonic acid synthase</fullName>
        <shortName evidence="8">7-KAP synthase</shortName>
        <shortName evidence="8">KAPA synthase</shortName>
    </alternativeName>
    <alternativeName>
        <fullName evidence="8">8-amino-7-ketopelargonate synthase</fullName>
    </alternativeName>
</protein>
<evidence type="ECO:0000256" key="3">
    <source>
        <dbReference type="ARBA" id="ARBA00011738"/>
    </source>
</evidence>
<dbReference type="UniPathway" id="UPA00078"/>
<sequence>MQPDQLAAALADLDCRAQRRRRAVLGSAQGSRVVLDGQSYLSFASNDYLGLANHPELIDAVRQAADSWGVGSGASPLVTGHSALHQEAEVALATFVSRPAALLFGSGYAANLAVIGSLTGRGDAVFADRLNHASLNDACLLSRATLQRFRHNDLNHLDDLLRQSRAKTRLIAVDAVYSMDGDEAPLAGLAALAERYDAWLYLDDAHGFGVLGDGRGSLVGLPASDRIVYMATLGKAAGVSGAFVAGSTALVDWLVNRARTYIFSTAHPPILAAALLASLRLIERESWRRDKLQAHIARLQGLGNDNGIKFIASRTPIQPLIIGSNELTLSMSNRLRQAGIWVPAIRPPTVPTGSARLRISLSAAHEAHEVTQLVEGIAAVLAQG</sequence>
<dbReference type="SUPFAM" id="SSF53383">
    <property type="entry name" value="PLP-dependent transferases"/>
    <property type="match status" value="1"/>
</dbReference>
<organism evidence="11 12">
    <name type="scientific">Paludibacterium purpuratum</name>
    <dbReference type="NCBI Taxonomy" id="1144873"/>
    <lineage>
        <taxon>Bacteria</taxon>
        <taxon>Pseudomonadati</taxon>
        <taxon>Pseudomonadota</taxon>
        <taxon>Betaproteobacteria</taxon>
        <taxon>Neisseriales</taxon>
        <taxon>Chromobacteriaceae</taxon>
        <taxon>Paludibacterium</taxon>
    </lineage>
</organism>
<dbReference type="InterPro" id="IPR015424">
    <property type="entry name" value="PyrdxlP-dep_Trfase"/>
</dbReference>
<dbReference type="CDD" id="cd06454">
    <property type="entry name" value="KBL_like"/>
    <property type="match status" value="1"/>
</dbReference>
<comment type="similarity">
    <text evidence="8">Belongs to the class-II pyridoxal-phosphate-dependent aminotransferase family. BioF subfamily.</text>
</comment>
<feature type="binding site" evidence="8">
    <location>
        <position position="178"/>
    </location>
    <ligand>
        <name>pyridoxal 5'-phosphate</name>
        <dbReference type="ChEBI" id="CHEBI:597326"/>
    </ligand>
</feature>
<evidence type="ECO:0000313" key="11">
    <source>
        <dbReference type="EMBL" id="TDR76535.1"/>
    </source>
</evidence>
<dbReference type="OrthoDB" id="9807157at2"/>
<feature type="binding site" evidence="8">
    <location>
        <position position="206"/>
    </location>
    <ligand>
        <name>pyridoxal 5'-phosphate</name>
        <dbReference type="ChEBI" id="CHEBI:597326"/>
    </ligand>
</feature>
<dbReference type="PANTHER" id="PTHR13693">
    <property type="entry name" value="CLASS II AMINOTRANSFERASE/8-AMINO-7-OXONONANOATE SYNTHASE"/>
    <property type="match status" value="1"/>
</dbReference>
<reference evidence="11 12" key="1">
    <citation type="submission" date="2019-03" db="EMBL/GenBank/DDBJ databases">
        <title>Genomic Encyclopedia of Type Strains, Phase III (KMG-III): the genomes of soil and plant-associated and newly described type strains.</title>
        <authorList>
            <person name="Whitman W."/>
        </authorList>
    </citation>
    <scope>NUCLEOTIDE SEQUENCE [LARGE SCALE GENOMIC DNA]</scope>
    <source>
        <strain evidence="11 12">CECT 8976</strain>
    </source>
</reference>
<dbReference type="AlphaFoldDB" id="A0A4R7B3H8"/>
<keyword evidence="4 8" id="KW-0808">Transferase</keyword>
<name>A0A4R7B3H8_9NEIS</name>
<dbReference type="InterPro" id="IPR050087">
    <property type="entry name" value="AON_synthase_class-II"/>
</dbReference>
<evidence type="ECO:0000256" key="8">
    <source>
        <dbReference type="HAMAP-Rule" id="MF_01693"/>
    </source>
</evidence>
<dbReference type="HAMAP" id="MF_01693">
    <property type="entry name" value="BioF_aminotrans_2"/>
    <property type="match status" value="1"/>
</dbReference>
<evidence type="ECO:0000313" key="12">
    <source>
        <dbReference type="Proteomes" id="UP000295611"/>
    </source>
</evidence>
<dbReference type="GO" id="GO:0030170">
    <property type="term" value="F:pyridoxal phosphate binding"/>
    <property type="evidence" value="ECO:0007669"/>
    <property type="project" value="UniProtKB-UniRule"/>
</dbReference>
<accession>A0A4R7B3H8</accession>
<comment type="caution">
    <text evidence="11">The sequence shown here is derived from an EMBL/GenBank/DDBJ whole genome shotgun (WGS) entry which is preliminary data.</text>
</comment>
<evidence type="ECO:0000256" key="2">
    <source>
        <dbReference type="ARBA" id="ARBA00004746"/>
    </source>
</evidence>
<comment type="catalytic activity">
    <reaction evidence="7 8">
        <text>6-carboxyhexanoyl-[ACP] + L-alanine + H(+) = (8S)-8-amino-7-oxononanoate + holo-[ACP] + CO2</text>
        <dbReference type="Rhea" id="RHEA:42288"/>
        <dbReference type="Rhea" id="RHEA-COMP:9685"/>
        <dbReference type="Rhea" id="RHEA-COMP:9955"/>
        <dbReference type="ChEBI" id="CHEBI:15378"/>
        <dbReference type="ChEBI" id="CHEBI:16526"/>
        <dbReference type="ChEBI" id="CHEBI:57972"/>
        <dbReference type="ChEBI" id="CHEBI:64479"/>
        <dbReference type="ChEBI" id="CHEBI:78846"/>
        <dbReference type="ChEBI" id="CHEBI:149468"/>
        <dbReference type="EC" id="2.3.1.47"/>
    </reaction>
</comment>
<dbReference type="NCBIfam" id="TIGR00858">
    <property type="entry name" value="bioF"/>
    <property type="match status" value="1"/>
</dbReference>
<keyword evidence="12" id="KW-1185">Reference proteome</keyword>
<dbReference type="Proteomes" id="UP000295611">
    <property type="component" value="Unassembled WGS sequence"/>
</dbReference>
<dbReference type="Pfam" id="PF00155">
    <property type="entry name" value="Aminotran_1_2"/>
    <property type="match status" value="1"/>
</dbReference>
<gene>
    <name evidence="8" type="primary">bioF</name>
    <name evidence="11" type="ORF">DFP86_111118</name>
</gene>
<dbReference type="InterPro" id="IPR004723">
    <property type="entry name" value="AONS_Archaea/Proteobacteria"/>
</dbReference>
<feature type="binding site" evidence="8">
    <location>
        <position position="349"/>
    </location>
    <ligand>
        <name>substrate</name>
    </ligand>
</feature>
<dbReference type="EC" id="2.3.1.47" evidence="8"/>
<comment type="function">
    <text evidence="8">Catalyzes the decarboxylative condensation of pimeloyl-[acyl-carrier protein] and L-alanine to produce 8-amino-7-oxononanoate (AON), [acyl-carrier protein], and carbon dioxide.</text>
</comment>
<dbReference type="EMBL" id="SNZP01000011">
    <property type="protein sequence ID" value="TDR76535.1"/>
    <property type="molecule type" value="Genomic_DNA"/>
</dbReference>
<proteinExistence type="inferred from homology"/>
<evidence type="ECO:0000256" key="9">
    <source>
        <dbReference type="PIRSR" id="PIRSR604723-51"/>
    </source>
</evidence>
<dbReference type="PANTHER" id="PTHR13693:SF100">
    <property type="entry name" value="8-AMINO-7-OXONONANOATE SYNTHASE"/>
    <property type="match status" value="1"/>
</dbReference>
<dbReference type="InterPro" id="IPR015422">
    <property type="entry name" value="PyrdxlP-dep_Trfase_small"/>
</dbReference>
<dbReference type="GO" id="GO:0008710">
    <property type="term" value="F:8-amino-7-oxononanoate synthase activity"/>
    <property type="evidence" value="ECO:0007669"/>
    <property type="project" value="UniProtKB-UniRule"/>
</dbReference>
<dbReference type="InterPro" id="IPR015421">
    <property type="entry name" value="PyrdxlP-dep_Trfase_major"/>
</dbReference>
<dbReference type="RefSeq" id="WP_133682273.1">
    <property type="nucleotide sequence ID" value="NZ_SNZP01000011.1"/>
</dbReference>
<evidence type="ECO:0000256" key="4">
    <source>
        <dbReference type="ARBA" id="ARBA00022679"/>
    </source>
</evidence>
<keyword evidence="6 8" id="KW-0663">Pyridoxal phosphate</keyword>
<dbReference type="Gene3D" id="3.40.640.10">
    <property type="entry name" value="Type I PLP-dependent aspartate aminotransferase-like (Major domain)"/>
    <property type="match status" value="1"/>
</dbReference>
<feature type="binding site" evidence="8">
    <location>
        <position position="132"/>
    </location>
    <ligand>
        <name>substrate</name>
    </ligand>
</feature>
<feature type="binding site" evidence="8">
    <location>
        <begin position="107"/>
        <end position="108"/>
    </location>
    <ligand>
        <name>pyridoxal 5'-phosphate</name>
        <dbReference type="ChEBI" id="CHEBI:597326"/>
    </ligand>
</feature>
<evidence type="ECO:0000256" key="1">
    <source>
        <dbReference type="ARBA" id="ARBA00001933"/>
    </source>
</evidence>
<feature type="modified residue" description="N6-(pyridoxal phosphate)lysine" evidence="8 9">
    <location>
        <position position="235"/>
    </location>
</feature>
<comment type="pathway">
    <text evidence="2 8">Cofactor biosynthesis; biotin biosynthesis.</text>
</comment>
<comment type="subunit">
    <text evidence="3 8">Homodimer.</text>
</comment>
<dbReference type="InterPro" id="IPR004839">
    <property type="entry name" value="Aminotransferase_I/II_large"/>
</dbReference>